<dbReference type="InterPro" id="IPR026960">
    <property type="entry name" value="RVT-Znf"/>
</dbReference>
<feature type="domain" description="Reverse transcriptase" evidence="1">
    <location>
        <begin position="729"/>
        <end position="1011"/>
    </location>
</feature>
<dbReference type="SUPFAM" id="SSF56219">
    <property type="entry name" value="DNase I-like"/>
    <property type="match status" value="1"/>
</dbReference>
<dbReference type="InterPro" id="IPR000477">
    <property type="entry name" value="RT_dom"/>
</dbReference>
<dbReference type="Pfam" id="PF00078">
    <property type="entry name" value="RVT_1"/>
    <property type="match status" value="1"/>
</dbReference>
<dbReference type="SUPFAM" id="SSF56672">
    <property type="entry name" value="DNA/RNA polymerases"/>
    <property type="match status" value="1"/>
</dbReference>
<dbReference type="InterPro" id="IPR025836">
    <property type="entry name" value="Zn_knuckle_CX2CX4HX4C"/>
</dbReference>
<evidence type="ECO:0000259" key="1">
    <source>
        <dbReference type="PROSITE" id="PS50878"/>
    </source>
</evidence>
<accession>A0A803NN26</accession>
<evidence type="ECO:0000313" key="2">
    <source>
        <dbReference type="EnsemblPlants" id="cds.evm.model.01.2911"/>
    </source>
</evidence>
<dbReference type="EMBL" id="UZAU01000082">
    <property type="status" value="NOT_ANNOTATED_CDS"/>
    <property type="molecule type" value="Genomic_DNA"/>
</dbReference>
<dbReference type="CDD" id="cd01650">
    <property type="entry name" value="RT_nLTR_like"/>
    <property type="match status" value="1"/>
</dbReference>
<organism evidence="2 3">
    <name type="scientific">Cannabis sativa</name>
    <name type="common">Hemp</name>
    <name type="synonym">Marijuana</name>
    <dbReference type="NCBI Taxonomy" id="3483"/>
    <lineage>
        <taxon>Eukaryota</taxon>
        <taxon>Viridiplantae</taxon>
        <taxon>Streptophyta</taxon>
        <taxon>Embryophyta</taxon>
        <taxon>Tracheophyta</taxon>
        <taxon>Spermatophyta</taxon>
        <taxon>Magnoliopsida</taxon>
        <taxon>eudicotyledons</taxon>
        <taxon>Gunneridae</taxon>
        <taxon>Pentapetalae</taxon>
        <taxon>rosids</taxon>
        <taxon>fabids</taxon>
        <taxon>Rosales</taxon>
        <taxon>Cannabaceae</taxon>
        <taxon>Cannabis</taxon>
    </lineage>
</organism>
<proteinExistence type="predicted"/>
<dbReference type="EnsemblPlants" id="evm.model.01.2911">
    <property type="protein sequence ID" value="cds.evm.model.01.2911"/>
    <property type="gene ID" value="evm.TU.01.2911"/>
</dbReference>
<dbReference type="InterPro" id="IPR036691">
    <property type="entry name" value="Endo/exonu/phosph_ase_sf"/>
</dbReference>
<protein>
    <recommendedName>
        <fullName evidence="1">Reverse transcriptase domain-containing protein</fullName>
    </recommendedName>
</protein>
<dbReference type="InterPro" id="IPR025558">
    <property type="entry name" value="DUF4283"/>
</dbReference>
<reference evidence="2" key="2">
    <citation type="submission" date="2021-03" db="UniProtKB">
        <authorList>
            <consortium name="EnsemblPlants"/>
        </authorList>
    </citation>
    <scope>IDENTIFICATION</scope>
</reference>
<evidence type="ECO:0000313" key="3">
    <source>
        <dbReference type="Proteomes" id="UP000596661"/>
    </source>
</evidence>
<sequence length="1475" mass="168161">MASNQYGENEMETEYQNMNMGEDEDGFLMYEGETEDLEEFDDRWCLVGRFLTERTIDFQAMQHKMASLWRPVRGLFVKELDPNRFLFQFYHEMDIERVIEGSPWTFDRVPLVFERLKSGDNPRMVVLNHLDFWVQLHEMTSGFKSVTVVKDIGNYIGKFQKTDPNDFKGVWRDYLRVRVSVCVDAPLKKRMRLQMKNGPICNVKFKYEDLTTFCFVCGVLGHSERFCEKAFDTPPHLLTKPYNIELKAAPCRRNHTIGSKWLKPTMAKREENPAPYVGIPTSVLRPSMAGNQGSVIGGNHGENSIISDGDGEIVAEEIRREIDGSKESQLGVSKKGKTINESFMGGDMEEDAVVNIIDLKRRRFECEGLIGPNTENVNVGQSSIVAETWRLTGIYGEPRRHLRFHTWNLLRTLHDSTQEPWCVIGDFNNIMCQEEKRGGNPYPRNLIEGFNNITAECELCDIQLLGHPYTWEMHRGEPNWTEVRLDRAMANPAWIQVYPMASLYNLLHSTSDHSPILLECVKRPSVVENKRFRFENAWLKEPLCYQIINDCWNRSVEDDIFQKIICCSKQLVDWGKTITGNFKQRIDQREAYWKQRSKQHWLKNGDQNSKYFYAAASTRRRTNTIQKLQNDQGMWVDWESGLSDVVTGYFNNLFTAGQVNVEEVIACVQNKVTVEMNENLQASVSADEVKTAVFDMHPDKSPGPDGMTPAFYQKCWDIVGTDVTNMVQRFFRTGVFENNCSLANVVLIPKKKQPEQMGDLRPIALCNVLFKVITKVMANRMKPLMDQIVAVNQSAFIPGRLITDNILVSFEILHYLKRKRHGKDGYMALKLDMSKAYDRVEWPFLSAILNKMGFAQSWVDLVMACVRSAKYNIVHGGREMGPVIPSRGIRQGDPLSPYIFIICAEGFSALIQRFEAMGRIHGCKVANGAPRISHMFFVDDSYLYCKATMNEASYVQQMLHMFENASGQQVNLRKSSIFYSVNTDHQVRSQIGSFLQMITADANSTYLGLPSTMGRNKNAVLGFLKERVRKRVHNWDTQFLSKAGKEILIKTVAQALPSYAMSVFLLPLDISGDMEQHMARFWWKTSNSKDKGIHWMSWDKLSKHKSVGGLGFRSLRDHNLSLLGKQGWRFMTQPHSLVSRVFKARYFKNASFLSAKLGNNPSYVWRSIWEAQAIVKQGVRWHIGDGSTIDVLGEPWLPTDAEPIVTSCHPALLNAKVSNLMVNDNLQWDDEILADLFNTRDQALIKSIPLNLTSVEASEFWNDLWRLKIPPKVKNLVWRGGTNCLPTLTILLTKRVAVSSLCPVCGKSAETIFHLLVQCDLVARFFGEKRGCSFLKCVETSFLDWCILAFKNSSKEKKDLIATVCWAIWGARNDKVWQNKMSTASFIVAFAGSYLEQWKSAQSSNLESSQTGLVAGDGVESWCAPQRNQVKVNVDASLFGVDQSYGIGMVARDDHGFFLEGVTKKFSGVVLPRDS</sequence>
<dbReference type="Pfam" id="PF13966">
    <property type="entry name" value="zf-RVT"/>
    <property type="match status" value="1"/>
</dbReference>
<dbReference type="Pfam" id="PF14392">
    <property type="entry name" value="zf-CCHC_4"/>
    <property type="match status" value="1"/>
</dbReference>
<dbReference type="PANTHER" id="PTHR33116:SF86">
    <property type="entry name" value="REVERSE TRANSCRIPTASE DOMAIN-CONTAINING PROTEIN"/>
    <property type="match status" value="1"/>
</dbReference>
<keyword evidence="3" id="KW-1185">Reference proteome</keyword>
<dbReference type="Gene3D" id="3.60.10.10">
    <property type="entry name" value="Endonuclease/exonuclease/phosphatase"/>
    <property type="match status" value="1"/>
</dbReference>
<dbReference type="InterPro" id="IPR043502">
    <property type="entry name" value="DNA/RNA_pol_sf"/>
</dbReference>
<name>A0A803NN26_CANSA</name>
<dbReference type="Gramene" id="evm.model.01.2911">
    <property type="protein sequence ID" value="cds.evm.model.01.2911"/>
    <property type="gene ID" value="evm.TU.01.2911"/>
</dbReference>
<dbReference type="PANTHER" id="PTHR33116">
    <property type="entry name" value="REVERSE TRANSCRIPTASE ZINC-BINDING DOMAIN-CONTAINING PROTEIN-RELATED-RELATED"/>
    <property type="match status" value="1"/>
</dbReference>
<reference evidence="2" key="1">
    <citation type="submission" date="2018-11" db="EMBL/GenBank/DDBJ databases">
        <authorList>
            <person name="Grassa J C."/>
        </authorList>
    </citation>
    <scope>NUCLEOTIDE SEQUENCE [LARGE SCALE GENOMIC DNA]</scope>
</reference>
<dbReference type="Proteomes" id="UP000596661">
    <property type="component" value="Chromosome 1"/>
</dbReference>
<dbReference type="PROSITE" id="PS50878">
    <property type="entry name" value="RT_POL"/>
    <property type="match status" value="1"/>
</dbReference>
<dbReference type="Pfam" id="PF14111">
    <property type="entry name" value="DUF4283"/>
    <property type="match status" value="1"/>
</dbReference>